<dbReference type="Gene3D" id="3.40.30.10">
    <property type="entry name" value="Glutaredoxin"/>
    <property type="match status" value="1"/>
</dbReference>
<evidence type="ECO:0000313" key="2">
    <source>
        <dbReference type="EMBL" id="KAK8957886.1"/>
    </source>
</evidence>
<proteinExistence type="predicted"/>
<accession>A0AAP0GGM0</accession>
<sequence length="191" mass="21343">MKPFISNFSPSSFLLPRVEDLPKFSYKPSPPAGPPENSSKSTTFQRRERSVRHSTKPPTFAVLLKSSPTPLNALRHGFREHLSPSKHKRKQLSESYYNAPTYKNSRAHITAKFSKIAEEAVGKGSYANILSGFSDSKTDMAARISFKYGCSRGVMGTPFFFVNGIPLPDYGSALDYSKWKSIIDPLFAEKK</sequence>
<reference evidence="2 3" key="1">
    <citation type="journal article" date="2022" name="Nat. Plants">
        <title>Genomes of leafy and leafless Platanthera orchids illuminate the evolution of mycoheterotrophy.</title>
        <authorList>
            <person name="Li M.H."/>
            <person name="Liu K.W."/>
            <person name="Li Z."/>
            <person name="Lu H.C."/>
            <person name="Ye Q.L."/>
            <person name="Zhang D."/>
            <person name="Wang J.Y."/>
            <person name="Li Y.F."/>
            <person name="Zhong Z.M."/>
            <person name="Liu X."/>
            <person name="Yu X."/>
            <person name="Liu D.K."/>
            <person name="Tu X.D."/>
            <person name="Liu B."/>
            <person name="Hao Y."/>
            <person name="Liao X.Y."/>
            <person name="Jiang Y.T."/>
            <person name="Sun W.H."/>
            <person name="Chen J."/>
            <person name="Chen Y.Q."/>
            <person name="Ai Y."/>
            <person name="Zhai J.W."/>
            <person name="Wu S.S."/>
            <person name="Zhou Z."/>
            <person name="Hsiao Y.Y."/>
            <person name="Wu W.L."/>
            <person name="Chen Y.Y."/>
            <person name="Lin Y.F."/>
            <person name="Hsu J.L."/>
            <person name="Li C.Y."/>
            <person name="Wang Z.W."/>
            <person name="Zhao X."/>
            <person name="Zhong W.Y."/>
            <person name="Ma X.K."/>
            <person name="Ma L."/>
            <person name="Huang J."/>
            <person name="Chen G.Z."/>
            <person name="Huang M.Z."/>
            <person name="Huang L."/>
            <person name="Peng D.H."/>
            <person name="Luo Y.B."/>
            <person name="Zou S.Q."/>
            <person name="Chen S.P."/>
            <person name="Lan S."/>
            <person name="Tsai W.C."/>
            <person name="Van de Peer Y."/>
            <person name="Liu Z.J."/>
        </authorList>
    </citation>
    <scope>NUCLEOTIDE SEQUENCE [LARGE SCALE GENOMIC DNA]</scope>
    <source>
        <strain evidence="2">Lor287</strain>
    </source>
</reference>
<dbReference type="InterPro" id="IPR036249">
    <property type="entry name" value="Thioredoxin-like_sf"/>
</dbReference>
<dbReference type="PANTHER" id="PTHR33875">
    <property type="entry name" value="OS09G0542200 PROTEIN"/>
    <property type="match status" value="1"/>
</dbReference>
<feature type="region of interest" description="Disordered" evidence="1">
    <location>
        <begin position="24"/>
        <end position="58"/>
    </location>
</feature>
<name>A0AAP0GGM0_9ASPA</name>
<dbReference type="PANTHER" id="PTHR33875:SF2">
    <property type="entry name" value="ACR183CP"/>
    <property type="match status" value="1"/>
</dbReference>
<dbReference type="AlphaFoldDB" id="A0AAP0GGM0"/>
<gene>
    <name evidence="2" type="ORF">KSP39_PZI000921</name>
</gene>
<evidence type="ECO:0000256" key="1">
    <source>
        <dbReference type="SAM" id="MobiDB-lite"/>
    </source>
</evidence>
<organism evidence="2 3">
    <name type="scientific">Platanthera zijinensis</name>
    <dbReference type="NCBI Taxonomy" id="2320716"/>
    <lineage>
        <taxon>Eukaryota</taxon>
        <taxon>Viridiplantae</taxon>
        <taxon>Streptophyta</taxon>
        <taxon>Embryophyta</taxon>
        <taxon>Tracheophyta</taxon>
        <taxon>Spermatophyta</taxon>
        <taxon>Magnoliopsida</taxon>
        <taxon>Liliopsida</taxon>
        <taxon>Asparagales</taxon>
        <taxon>Orchidaceae</taxon>
        <taxon>Orchidoideae</taxon>
        <taxon>Orchideae</taxon>
        <taxon>Orchidinae</taxon>
        <taxon>Platanthera</taxon>
    </lineage>
</organism>
<dbReference type="SUPFAM" id="SSF52833">
    <property type="entry name" value="Thioredoxin-like"/>
    <property type="match status" value="1"/>
</dbReference>
<comment type="caution">
    <text evidence="2">The sequence shown here is derived from an EMBL/GenBank/DDBJ whole genome shotgun (WGS) entry which is preliminary data.</text>
</comment>
<evidence type="ECO:0008006" key="4">
    <source>
        <dbReference type="Google" id="ProtNLM"/>
    </source>
</evidence>
<keyword evidence="3" id="KW-1185">Reference proteome</keyword>
<evidence type="ECO:0000313" key="3">
    <source>
        <dbReference type="Proteomes" id="UP001418222"/>
    </source>
</evidence>
<dbReference type="EMBL" id="JBBWWQ010000001">
    <property type="protein sequence ID" value="KAK8957886.1"/>
    <property type="molecule type" value="Genomic_DNA"/>
</dbReference>
<protein>
    <recommendedName>
        <fullName evidence="4">Thioredoxin-like fold domain-containing protein</fullName>
    </recommendedName>
</protein>
<dbReference type="Proteomes" id="UP001418222">
    <property type="component" value="Unassembled WGS sequence"/>
</dbReference>